<dbReference type="Proteomes" id="UP000515442">
    <property type="component" value="Chromosome"/>
</dbReference>
<proteinExistence type="predicted"/>
<accession>A0A6S5C7T9</accession>
<organism evidence="1 2">
    <name type="scientific">Aeromonas veronii</name>
    <dbReference type="NCBI Taxonomy" id="654"/>
    <lineage>
        <taxon>Bacteria</taxon>
        <taxon>Pseudomonadati</taxon>
        <taxon>Pseudomonadota</taxon>
        <taxon>Gammaproteobacteria</taxon>
        <taxon>Aeromonadales</taxon>
        <taxon>Aeromonadaceae</taxon>
        <taxon>Aeromonas</taxon>
    </lineage>
</organism>
<sequence length="36" mass="4226">MFGILDRYDNRVILMPTRCIALQEKISMKLQDRSLG</sequence>
<name>A0A6S5C7T9_AERVE</name>
<protein>
    <submittedName>
        <fullName evidence="1">Uncharacterized protein</fullName>
    </submittedName>
</protein>
<dbReference type="AlphaFoldDB" id="A0A6S5C7T9"/>
<evidence type="ECO:0000313" key="2">
    <source>
        <dbReference type="Proteomes" id="UP000515442"/>
    </source>
</evidence>
<dbReference type="EMBL" id="AP022038">
    <property type="protein sequence ID" value="BBR41544.1"/>
    <property type="molecule type" value="Genomic_DNA"/>
</dbReference>
<gene>
    <name evidence="1" type="ORF">WP3W19E03_40690</name>
</gene>
<reference evidence="1 2" key="1">
    <citation type="submission" date="2019-12" db="EMBL/GenBank/DDBJ databases">
        <title>complete genome sequences of Aeromonas veronii str. WP3-W19-ESBL-03 isolated from wastewater treatment plant effluent.</title>
        <authorList>
            <person name="Sekizuka T."/>
            <person name="Itokawa K."/>
            <person name="Yatsu K."/>
            <person name="Inamine Y."/>
            <person name="Kuroda M."/>
        </authorList>
    </citation>
    <scope>NUCLEOTIDE SEQUENCE [LARGE SCALE GENOMIC DNA]</scope>
    <source>
        <strain evidence="1 2">WP3-W19-ESBL-03</strain>
    </source>
</reference>
<evidence type="ECO:0000313" key="1">
    <source>
        <dbReference type="EMBL" id="BBR41544.1"/>
    </source>
</evidence>